<dbReference type="EMBL" id="JBHTJL010000009">
    <property type="protein sequence ID" value="MFD1062560.1"/>
    <property type="molecule type" value="Genomic_DNA"/>
</dbReference>
<comment type="caution">
    <text evidence="7">The sequence shown here is derived from an EMBL/GenBank/DDBJ whole genome shotgun (WGS) entry which is preliminary data.</text>
</comment>
<reference evidence="8" key="1">
    <citation type="journal article" date="2019" name="Int. J. Syst. Evol. Microbiol.">
        <title>The Global Catalogue of Microorganisms (GCM) 10K type strain sequencing project: providing services to taxonomists for standard genome sequencing and annotation.</title>
        <authorList>
            <consortium name="The Broad Institute Genomics Platform"/>
            <consortium name="The Broad Institute Genome Sequencing Center for Infectious Disease"/>
            <person name="Wu L."/>
            <person name="Ma J."/>
        </authorList>
    </citation>
    <scope>NUCLEOTIDE SEQUENCE [LARGE SCALE GENOMIC DNA]</scope>
    <source>
        <strain evidence="8">CCUG 62215</strain>
    </source>
</reference>
<evidence type="ECO:0000313" key="8">
    <source>
        <dbReference type="Proteomes" id="UP001597013"/>
    </source>
</evidence>
<dbReference type="SUPFAM" id="SSF55729">
    <property type="entry name" value="Acyl-CoA N-acyltransferases (Nat)"/>
    <property type="match status" value="1"/>
</dbReference>
<evidence type="ECO:0000313" key="7">
    <source>
        <dbReference type="EMBL" id="MFD1062560.1"/>
    </source>
</evidence>
<dbReference type="PANTHER" id="PTHR36174">
    <property type="entry name" value="LIPID II:GLYCINE GLYCYLTRANSFERASE"/>
    <property type="match status" value="1"/>
</dbReference>
<keyword evidence="8" id="KW-1185">Reference proteome</keyword>
<dbReference type="Gene3D" id="3.40.630.30">
    <property type="match status" value="1"/>
</dbReference>
<sequence>MKIFKVIKENDEQWSEIIKKSTGFDFYHTICYHELEKDGEPILLVAINGNSFIAFPLIKRQIPNSHFYDCTSAYGYLGPITNVSVENRNSDLEKYFKNNVKKFFLEDNIVACFSRLHPIINNHKLLTDFGKILDINKTISIDLSISAEEQRREYRKSNKYEINKLRKNGYTVVEAKTEEEINTFISIYLETMNKVNAADNYFFDNEYFYKFLNNNCFNSKLLLAKKDNIITAGAIFTITNNIMQYHLAGTRQDYARETPMKLILDEARLLANDLDLKHLHLGGGVGGSDEDSLFKFKSGFSKNTHMFKVWQYIANKEVYDKLVDEKGADKENKYFPLYRS</sequence>
<accession>A0ABW3N7P1</accession>
<comment type="similarity">
    <text evidence="1">Belongs to the FemABX family.</text>
</comment>
<evidence type="ECO:0000256" key="3">
    <source>
        <dbReference type="ARBA" id="ARBA00022960"/>
    </source>
</evidence>
<dbReference type="InterPro" id="IPR050644">
    <property type="entry name" value="PG_Glycine_Bridge_Synth"/>
</dbReference>
<dbReference type="InterPro" id="IPR016181">
    <property type="entry name" value="Acyl_CoA_acyltransferase"/>
</dbReference>
<organism evidence="7 8">
    <name type="scientific">Winogradskyella litorisediminis</name>
    <dbReference type="NCBI Taxonomy" id="1156618"/>
    <lineage>
        <taxon>Bacteria</taxon>
        <taxon>Pseudomonadati</taxon>
        <taxon>Bacteroidota</taxon>
        <taxon>Flavobacteriia</taxon>
        <taxon>Flavobacteriales</taxon>
        <taxon>Flavobacteriaceae</taxon>
        <taxon>Winogradskyella</taxon>
    </lineage>
</organism>
<dbReference type="Proteomes" id="UP001597013">
    <property type="component" value="Unassembled WGS sequence"/>
</dbReference>
<evidence type="ECO:0000256" key="2">
    <source>
        <dbReference type="ARBA" id="ARBA00022679"/>
    </source>
</evidence>
<keyword evidence="6" id="KW-0961">Cell wall biogenesis/degradation</keyword>
<dbReference type="InterPro" id="IPR003447">
    <property type="entry name" value="FEMABX"/>
</dbReference>
<evidence type="ECO:0000256" key="1">
    <source>
        <dbReference type="ARBA" id="ARBA00009943"/>
    </source>
</evidence>
<keyword evidence="4" id="KW-0573">Peptidoglycan synthesis</keyword>
<dbReference type="RefSeq" id="WP_386128531.1">
    <property type="nucleotide sequence ID" value="NZ_JBHTJL010000009.1"/>
</dbReference>
<evidence type="ECO:0000256" key="6">
    <source>
        <dbReference type="ARBA" id="ARBA00023316"/>
    </source>
</evidence>
<evidence type="ECO:0000256" key="4">
    <source>
        <dbReference type="ARBA" id="ARBA00022984"/>
    </source>
</evidence>
<dbReference type="PROSITE" id="PS51191">
    <property type="entry name" value="FEMABX"/>
    <property type="match status" value="1"/>
</dbReference>
<gene>
    <name evidence="7" type="ORF">ACFQ1Q_04820</name>
</gene>
<keyword evidence="3" id="KW-0133">Cell shape</keyword>
<keyword evidence="2" id="KW-0808">Transferase</keyword>
<keyword evidence="5" id="KW-0012">Acyltransferase</keyword>
<dbReference type="PANTHER" id="PTHR36174:SF1">
    <property type="entry name" value="LIPID II:GLYCINE GLYCYLTRANSFERASE"/>
    <property type="match status" value="1"/>
</dbReference>
<evidence type="ECO:0000256" key="5">
    <source>
        <dbReference type="ARBA" id="ARBA00023315"/>
    </source>
</evidence>
<name>A0ABW3N7P1_9FLAO</name>
<proteinExistence type="inferred from homology"/>
<protein>
    <submittedName>
        <fullName evidence="7">GNAT family N-acetyltransferase</fullName>
    </submittedName>
</protein>